<evidence type="ECO:0000313" key="2">
    <source>
        <dbReference type="Proteomes" id="UP001243623"/>
    </source>
</evidence>
<evidence type="ECO:0000313" key="1">
    <source>
        <dbReference type="EMBL" id="WIW69650.1"/>
    </source>
</evidence>
<dbReference type="Pfam" id="PF07311">
    <property type="entry name" value="Dodecin"/>
    <property type="match status" value="1"/>
</dbReference>
<dbReference type="KEGG" id="sgbi:P3F81_06890"/>
<dbReference type="AlphaFoldDB" id="A0A9Y2ET78"/>
<dbReference type="InterPro" id="IPR025543">
    <property type="entry name" value="Dodecin-like"/>
</dbReference>
<dbReference type="InterPro" id="IPR009923">
    <property type="entry name" value="Dodecin"/>
</dbReference>
<dbReference type="SUPFAM" id="SSF89807">
    <property type="entry name" value="Dodecin-like"/>
    <property type="match status" value="1"/>
</dbReference>
<organism evidence="1 2">
    <name type="scientific">Selenobaculum gibii</name>
    <dbReference type="NCBI Taxonomy" id="3054208"/>
    <lineage>
        <taxon>Bacteria</taxon>
        <taxon>Bacillati</taxon>
        <taxon>Bacillota</taxon>
        <taxon>Negativicutes</taxon>
        <taxon>Selenomonadales</taxon>
        <taxon>Selenomonadaceae</taxon>
        <taxon>Selenobaculum</taxon>
    </lineage>
</organism>
<dbReference type="InterPro" id="IPR036694">
    <property type="entry name" value="Dodecin-like_sf"/>
</dbReference>
<protein>
    <submittedName>
        <fullName evidence="1">Dodecin family protein</fullName>
    </submittedName>
</protein>
<dbReference type="EMBL" id="CP120678">
    <property type="protein sequence ID" value="WIW69650.1"/>
    <property type="molecule type" value="Genomic_DNA"/>
</dbReference>
<gene>
    <name evidence="1" type="ORF">P3F81_06890</name>
</gene>
<dbReference type="RefSeq" id="WP_147668995.1">
    <property type="nucleotide sequence ID" value="NZ_CP120678.1"/>
</dbReference>
<sequence>MVVKVIELVGSSKNNWTEAVDNAVHEAAKTIHYIVGVEVTNFTANINEGEIVEYRANVKLAFKVK</sequence>
<dbReference type="PANTHER" id="PTHR39324">
    <property type="entry name" value="CALCIUM DODECIN"/>
    <property type="match status" value="1"/>
</dbReference>
<keyword evidence="2" id="KW-1185">Reference proteome</keyword>
<reference evidence="1" key="1">
    <citation type="submission" date="2023-03" db="EMBL/GenBank/DDBJ databases">
        <title>Selenobaculum gbiensis gen. nov. sp. nov., a new bacterium isolated from the gut microbiota of IBD patient.</title>
        <authorList>
            <person name="Yeo S."/>
            <person name="Park H."/>
            <person name="Huh C.S."/>
        </authorList>
    </citation>
    <scope>NUCLEOTIDE SEQUENCE</scope>
    <source>
        <strain evidence="1">ICN-92133</strain>
    </source>
</reference>
<dbReference type="Proteomes" id="UP001243623">
    <property type="component" value="Chromosome"/>
</dbReference>
<proteinExistence type="predicted"/>
<dbReference type="PANTHER" id="PTHR39324:SF1">
    <property type="entry name" value="CALCIUM DODECIN"/>
    <property type="match status" value="1"/>
</dbReference>
<accession>A0A9Y2ET78</accession>
<name>A0A9Y2ET78_9FIRM</name>
<dbReference type="Gene3D" id="3.30.1660.10">
    <property type="entry name" value="Flavin-binding protein dodecin"/>
    <property type="match status" value="1"/>
</dbReference>